<feature type="signal peptide" evidence="1">
    <location>
        <begin position="1"/>
        <end position="18"/>
    </location>
</feature>
<feature type="chain" id="PRO_5032823343" description="DUF1573 domain-containing protein" evidence="1">
    <location>
        <begin position="19"/>
        <end position="158"/>
    </location>
</feature>
<reference evidence="2 3" key="1">
    <citation type="submission" date="2020-08" db="EMBL/GenBank/DDBJ databases">
        <title>Genomic Encyclopedia of Type Strains, Phase IV (KMG-IV): sequencing the most valuable type-strain genomes for metagenomic binning, comparative biology and taxonomic classification.</title>
        <authorList>
            <person name="Goeker M."/>
        </authorList>
    </citation>
    <scope>NUCLEOTIDE SEQUENCE [LARGE SCALE GENOMIC DNA]</scope>
    <source>
        <strain evidence="2 3">DSM 105137</strain>
    </source>
</reference>
<dbReference type="Gene3D" id="2.60.40.10">
    <property type="entry name" value="Immunoglobulins"/>
    <property type="match status" value="1"/>
</dbReference>
<dbReference type="InterPro" id="IPR013783">
    <property type="entry name" value="Ig-like_fold"/>
</dbReference>
<keyword evidence="3" id="KW-1185">Reference proteome</keyword>
<proteinExistence type="predicted"/>
<gene>
    <name evidence="2" type="ORF">GGR28_000459</name>
</gene>
<dbReference type="InterPro" id="IPR011467">
    <property type="entry name" value="DUF1573"/>
</dbReference>
<sequence length="158" mass="16973">MKSVIVLLIPLFALFGCGNDGVVAPAQSTTDAPSNADIIRNPVAANAVTPADTARVARIHFDEPEAHFGEVRAGQRVRREFTFKNSGDLPLLITDARSTCGCTVPVYPKRPIQPGEHGAISVVFDTSNKLGRQRKPVTLTANTYPAQTTVYLEGTVIE</sequence>
<dbReference type="AlphaFoldDB" id="A0A840E701"/>
<dbReference type="Proteomes" id="UP000576209">
    <property type="component" value="Unassembled WGS sequence"/>
</dbReference>
<dbReference type="PANTHER" id="PTHR37833">
    <property type="entry name" value="LIPOPROTEIN-RELATED"/>
    <property type="match status" value="1"/>
</dbReference>
<evidence type="ECO:0008006" key="4">
    <source>
        <dbReference type="Google" id="ProtNLM"/>
    </source>
</evidence>
<evidence type="ECO:0000313" key="2">
    <source>
        <dbReference type="EMBL" id="MBB4077858.1"/>
    </source>
</evidence>
<dbReference type="PROSITE" id="PS51257">
    <property type="entry name" value="PROKAR_LIPOPROTEIN"/>
    <property type="match status" value="1"/>
</dbReference>
<dbReference type="PANTHER" id="PTHR37833:SF1">
    <property type="entry name" value="SIGNAL PEPTIDE PROTEIN"/>
    <property type="match status" value="1"/>
</dbReference>
<dbReference type="Pfam" id="PF07610">
    <property type="entry name" value="DUF1573"/>
    <property type="match status" value="1"/>
</dbReference>
<evidence type="ECO:0000313" key="3">
    <source>
        <dbReference type="Proteomes" id="UP000576209"/>
    </source>
</evidence>
<organism evidence="2 3">
    <name type="scientific">Neolewinella aquimaris</name>
    <dbReference type="NCBI Taxonomy" id="1835722"/>
    <lineage>
        <taxon>Bacteria</taxon>
        <taxon>Pseudomonadati</taxon>
        <taxon>Bacteroidota</taxon>
        <taxon>Saprospiria</taxon>
        <taxon>Saprospirales</taxon>
        <taxon>Lewinellaceae</taxon>
        <taxon>Neolewinella</taxon>
    </lineage>
</organism>
<comment type="caution">
    <text evidence="2">The sequence shown here is derived from an EMBL/GenBank/DDBJ whole genome shotgun (WGS) entry which is preliminary data.</text>
</comment>
<evidence type="ECO:0000256" key="1">
    <source>
        <dbReference type="SAM" id="SignalP"/>
    </source>
</evidence>
<dbReference type="RefSeq" id="WP_183494096.1">
    <property type="nucleotide sequence ID" value="NZ_JACIFF010000001.1"/>
</dbReference>
<protein>
    <recommendedName>
        <fullName evidence="4">DUF1573 domain-containing protein</fullName>
    </recommendedName>
</protein>
<accession>A0A840E701</accession>
<dbReference type="EMBL" id="JACIFF010000001">
    <property type="protein sequence ID" value="MBB4077858.1"/>
    <property type="molecule type" value="Genomic_DNA"/>
</dbReference>
<keyword evidence="1" id="KW-0732">Signal</keyword>
<name>A0A840E701_9BACT</name>